<evidence type="ECO:0000259" key="3">
    <source>
        <dbReference type="Pfam" id="PF01345"/>
    </source>
</evidence>
<name>A0A1G2U4F1_9BACT</name>
<evidence type="ECO:0000313" key="4">
    <source>
        <dbReference type="EMBL" id="OHB04383.1"/>
    </source>
</evidence>
<dbReference type="EMBL" id="MHWE01000007">
    <property type="protein sequence ID" value="OHB04383.1"/>
    <property type="molecule type" value="Genomic_DNA"/>
</dbReference>
<dbReference type="InterPro" id="IPR001434">
    <property type="entry name" value="OmcB-like_DUF11"/>
</dbReference>
<comment type="caution">
    <text evidence="4">The sequence shown here is derived from an EMBL/GenBank/DDBJ whole genome shotgun (WGS) entry which is preliminary data.</text>
</comment>
<feature type="domain" description="DUF11" evidence="3">
    <location>
        <begin position="226"/>
        <end position="301"/>
    </location>
</feature>
<dbReference type="Proteomes" id="UP000176800">
    <property type="component" value="Unassembled WGS sequence"/>
</dbReference>
<protein>
    <recommendedName>
        <fullName evidence="3">DUF11 domain-containing protein</fullName>
    </recommendedName>
</protein>
<evidence type="ECO:0000313" key="5">
    <source>
        <dbReference type="Proteomes" id="UP000176800"/>
    </source>
</evidence>
<sequence length="642" mass="70721">MNDEEKSRLNRLEERLYSRKHNENSPDERKELSKQEFDVKNTWESKEDPLNELLARQREISLQKGNPFKKILWGSISFFVIALVVAGYMFFVGENTVSVNKIDISVLGPATISAGEELSLEVIIKNENNTDLEGANLLIEYPAGSRVAGSLEEELTRQREVIGRIAAGGEGRRTIKSVLFGEKESIQSIKMTLEYRIKGSNAIFFKDKQYELAIKSSPIIFTVDGPKEINAGQDIDFDITLTSNTSEMLRNLLVKAEYPFGFSFLESKPASADQDNLWDIGDLPPGEKRTIFIKGSIQGQNEEERTFRFYAGIASEKNEQEIGAQIVSLTHSVSIKRPFIDLVLSINNDSSPEYIAELGEKIQMNVIWTNNLPSKLLNGKIEVKLSGVALDRSSVSPKNGGFFRSSDNTIVWDKNNNPDLAEISPGGRGVVGFSFSPLTSISGAQNQDINILSTMSGSQVLPSGPPQNVVSSSEKLIKLASSLNLSSRLVYYVGPLENRGPMPPVAEQETTYTVIWNITNTLNDASNVSVRATLPSYVGWADFATPSQENITFDSLSREVVWNVGEVRAGTGFLSSSKEAAFQVVFTPSLSQVGSSPIVVSDSRMTGQDKYTSKPLSSTKPAMTTRLTTDPNFKSGDETVVK</sequence>
<keyword evidence="2" id="KW-1133">Transmembrane helix</keyword>
<dbReference type="Gene3D" id="2.60.40.1170">
    <property type="entry name" value="Mu homology domain, subdomain B"/>
    <property type="match status" value="1"/>
</dbReference>
<dbReference type="Pfam" id="PF01345">
    <property type="entry name" value="DUF11"/>
    <property type="match status" value="1"/>
</dbReference>
<feature type="transmembrane region" description="Helical" evidence="2">
    <location>
        <begin position="71"/>
        <end position="91"/>
    </location>
</feature>
<dbReference type="AlphaFoldDB" id="A0A1G2U4F1"/>
<proteinExistence type="predicted"/>
<accession>A0A1G2U4F1</accession>
<organism evidence="4 5">
    <name type="scientific">Candidatus Zambryskibacteria bacterium RIFCSPLOWO2_01_FULL_45_21</name>
    <dbReference type="NCBI Taxonomy" id="1802761"/>
    <lineage>
        <taxon>Bacteria</taxon>
        <taxon>Candidatus Zambryskiibacteriota</taxon>
    </lineage>
</organism>
<keyword evidence="2" id="KW-0812">Transmembrane</keyword>
<feature type="compositionally biased region" description="Polar residues" evidence="1">
    <location>
        <begin position="604"/>
        <end position="632"/>
    </location>
</feature>
<keyword evidence="2" id="KW-0472">Membrane</keyword>
<evidence type="ECO:0000256" key="2">
    <source>
        <dbReference type="SAM" id="Phobius"/>
    </source>
</evidence>
<feature type="region of interest" description="Disordered" evidence="1">
    <location>
        <begin position="604"/>
        <end position="642"/>
    </location>
</feature>
<gene>
    <name evidence="4" type="ORF">A3B14_01900</name>
</gene>
<feature type="region of interest" description="Disordered" evidence="1">
    <location>
        <begin position="1"/>
        <end position="37"/>
    </location>
</feature>
<evidence type="ECO:0000256" key="1">
    <source>
        <dbReference type="SAM" id="MobiDB-lite"/>
    </source>
</evidence>
<reference evidence="4 5" key="1">
    <citation type="journal article" date="2016" name="Nat. Commun.">
        <title>Thousands of microbial genomes shed light on interconnected biogeochemical processes in an aquifer system.</title>
        <authorList>
            <person name="Anantharaman K."/>
            <person name="Brown C.T."/>
            <person name="Hug L.A."/>
            <person name="Sharon I."/>
            <person name="Castelle C.J."/>
            <person name="Probst A.J."/>
            <person name="Thomas B.C."/>
            <person name="Singh A."/>
            <person name="Wilkins M.J."/>
            <person name="Karaoz U."/>
            <person name="Brodie E.L."/>
            <person name="Williams K.H."/>
            <person name="Hubbard S.S."/>
            <person name="Banfield J.F."/>
        </authorList>
    </citation>
    <scope>NUCLEOTIDE SEQUENCE [LARGE SCALE GENOMIC DNA]</scope>
</reference>